<evidence type="ECO:0000313" key="3">
    <source>
        <dbReference type="EMBL" id="SEA85180.1"/>
    </source>
</evidence>
<dbReference type="PANTHER" id="PTHR22803">
    <property type="entry name" value="MANNOSE, PHOSPHOLIPASE, LECTIN RECEPTOR RELATED"/>
    <property type="match status" value="1"/>
</dbReference>
<organism evidence="3 4">
    <name type="scientific">Rubrimonas cliftonensis</name>
    <dbReference type="NCBI Taxonomy" id="89524"/>
    <lineage>
        <taxon>Bacteria</taxon>
        <taxon>Pseudomonadati</taxon>
        <taxon>Pseudomonadota</taxon>
        <taxon>Alphaproteobacteria</taxon>
        <taxon>Rhodobacterales</taxon>
        <taxon>Paracoccaceae</taxon>
        <taxon>Rubrimonas</taxon>
    </lineage>
</organism>
<dbReference type="InterPro" id="IPR050111">
    <property type="entry name" value="C-type_lectin/snaclec_domain"/>
</dbReference>
<dbReference type="InterPro" id="IPR011042">
    <property type="entry name" value="6-blade_b-propeller_TolB-like"/>
</dbReference>
<sequence>MAVTNNFAASTLDLNGQVALSQPTALVWGPDGRLYVTEVDGDVKVLSVAFGDPDPDDADAAAQFHVTGSVTVDLIKGSIQNHNDNGTQNAGAKRQVTGIDVTQQFDANGDPVVIDGKPAVTMYVTSSDSRIGAGGGGNDANLDTNSGVITMLTQTGPDSWTAIDIVRGLTRSEENHATNGLEVIQEIDAATGKLLSERIIVAAGGNANTGAPSNNFAGQQEQPLSAAILEIDLTMLKAMPVLTDDGRAYVYDLPTLDDPSRADQGDGDAGDPFGGNDGRNSAKLLAEGPVSIYSPGYRNAYDVEVTEDGRVWTYDNGANNSWGGRPIGEAGDDGGSIDVAQALGYIATNLNNGEGNSNDDINLVNWNPANKDNFHEITRSDDLGGRTLSAGQGGAQTFEHDGLTYVYGGHPNPTRAEGSRAGLLFSPGAGTDDAFLLVSSVDSYGNGGGGDYDEVIAWLTEVENNDAAFPSSGIYGAGPGALTRKVLAVAPGVLYDIYSFADGSGAAVVAGGAAPASGKLLGQAGLPSDIAEIVAYRNPIEGDYREGGKTDGALDSGNGSINGLAEYASTILDADGVTMSGAILATQLNGGNIIVMGRNADGSMSSTVAGGFAAAADRTVIAAGGAPLGIATIGDDYADRSLTQPFQGSIWTAVYSENGPLIEVFQPANGAVPLAGSEIVNPTDHDLDGVDHVADPFEFSAENGYAIAPGEAIVLDFDPQNTRFPTSIAGTGLLGAALDGVTPNRDAQTAFENFPADQQFDGLYDIGGNVLPGGNAPILQIKKVAAGTVVGAGNSARDVLHTGVLPSTDTDRLVATMTLKNWIPAQSALAAGQLSGMIFGDGTQANFLRFVFGAVEGQAGLEVGYELGDANYTVLARIALPALSNVDVSRLDLRLTLNVGDGFPVGAAWRLEGEDGFTDIDLGGFVLPAGVLRDVLTGAHGIGGGAAEQGSGAAFGFLAETSPGAELAAIDFDRLAIEAFGNEIGAATAGEVGGSGSPNVDTVVYTGTDTALAPLADDVENFDGTGSTADYAFTGNGLDNVIRVGTGANTIATGAGKDVVRGALSQLAGDEITDFSPDDRLLIEGATLGGIDVSYAGGPARLTINGLATITFSGAGFDGFAPADGPARFSFSQTAEGVEIAAAPKLTPLVAISAGGGDLLAARLREQTVDFLSDAGAGGAAQYLTGVESNSYTNSAVATIDFPGTDLDLLHRTERTAIDAGKWGYAIPAADGVYLIDLIFAEIYHGVATSAANAVPGKRVFDIFIEDALVEQNFDVIAAAGGVTAEIIMTYAATVTDGVLNIAFDASVDQAKISGLAVWRAGEAPDAIAPVIQSITLGDTPGAQGGPRILTVVVTDETGFDAAAFDALTGAELIFTAIAPETVSAPAVALSDDARTATLTYTLTAPGGAWPNGAGQVAVAAGAYADAAGNASAAAERGFVLQDGSPGVPAGGTILELDFETAGDPLVTGGFDGLLGGDGARDVSVPVAVTDGRLTVVTSDGDLSQGGQTDSKNDFVRQVDVSDPALSRLYLTTRFDNPFTEAFLTSRGVETGVIQNYAQQGIVFATTDDAVAQGGGQFVKLIFGGVGGNAVQLWTAGGGLSQTLGIASISSAAAAPFELFDIARVELSIAIDRAEGAVGQIVTLFDASGAILGGVRPEATPGFLTAAPLAIPAPLAAALATGRIDVGVTSTDFISTALDDFTASWNFLRLSSPGFVEAPAAAPDAVRGVAVGDFADTGGAPTDIGALLPGDNLIVATQQGDGEPGGRDRDYVTFTVPEGQALSRLVLQGFETAESGLPQGFIGIQAGTVVTTDPTSFEGAGELLGGLVYNGGLVGDDILPALGDGEEQGVAFIGFDAPLPAGAYTVWLNQGGMASTATLNFIVTEAVVPIALSITDAPTISEGGDLGVATLEFGLTATESFTGALTVTHDALGQTGLTQSVAFTGGAGVLRVDVPRDDVENGDDVVNVTLTGAVSAGGETVEIAAAAATGVVTEDDEAEPVNLAPTAVSLAAIVSEVAGGASVATRIADISVADDGLGTNVLGLTGADAALFEIIGDALFLKAGQTLDAAANPTLDVAVTVDDPSVGQTPDAVSAPLSIAVSEAGGQEVVLRINAFGPTVAATDGGPDWRSDNGAGSPWLATTNNRGDAPAAGYAGAAGAIPPGVPESVLDTARSSNAAFSYDIPVADIGGAGVFRVDLYVAELYGPGQGAAFRVFDATLEGETPAAFDNITPGAAYGADVGVLSAEVEVTDGVLNIGFTQDLVEGYQNPIVNAIQVARLGGPIADTQGPSATMTLTGPVEADSPLLVALALEDASGVDQTTLGAEDLRLEVDGAAVAAAVGFRGFAGGVASYEIAAPAGGWADGADLVVTLPEGEIADLAAARNVNAMVSATLTVAVDGAPPAQGNAEAAFAAQDDLDTGASYGPDAVGAAALRIMAGVGSVASSNFGAGSFKVENIGSKKISAIFIDVTTALYQDSVFDPDGRGGDSATKPWAVNDAGGTGGYVSGTGYFLPGQAPIPNSGGSGGDSNGGFKGAMIKFDAAVDGGFQPGEIVGFSGDMDPNSIAGMSKVTVDGGATQGWDVGGISGHELIGSRFTVLFDDGAAASGQLISDKSNAGAIAVASEGLAGAEVALAVNGAPEGGVGVYGGARPSVIVTGDPGQLVRITMTRGLDPVTNTTNGVDALVAQRLARYDFQASNAFDEQSFDVTLGAEGAFDASALFDYGAASGTGKGGFPGDATAPIGFVAAAIGVIGGAVAALGPVTAPIYLVNIGGPVADEPAPPALAFVAEATVRFDDLGGGVWQRVFDYGDGPNSNNIWLGQAAGGDAMRFEMLDGATKYFIDAVEGLIQGETARWTAQITTEGLMQLFKNGELVAEGGGVAPPEAPRLNKFVAKSNWGGDTPLIGEVLSIRVDENGDGPDIAFGGSRYELGTTGLTWEAARTEADLKGGKIVEIESAAENSFIFETFGGDQNPIWLGFNDLATEGQFADSDGDPMIYSNWLPGEPNNYNNQDYAAMASSTGQWDDKSNGGGYFFDNGWIGGKLHRLVIEYELG</sequence>
<evidence type="ECO:0000313" key="4">
    <source>
        <dbReference type="Proteomes" id="UP000198703"/>
    </source>
</evidence>
<protein>
    <submittedName>
        <fullName evidence="3">Lectin C-type domain-containing protein</fullName>
    </submittedName>
</protein>
<name>A0A1H4EKT3_9RHOB</name>
<dbReference type="Gene3D" id="2.60.120.430">
    <property type="entry name" value="Galactose-binding lectin"/>
    <property type="match status" value="2"/>
</dbReference>
<dbReference type="Gene3D" id="3.10.100.10">
    <property type="entry name" value="Mannose-Binding Protein A, subunit A"/>
    <property type="match status" value="1"/>
</dbReference>
<feature type="region of interest" description="Disordered" evidence="1">
    <location>
        <begin position="2124"/>
        <end position="2143"/>
    </location>
</feature>
<dbReference type="SUPFAM" id="SSF56436">
    <property type="entry name" value="C-type lectin-like"/>
    <property type="match status" value="1"/>
</dbReference>
<dbReference type="InterPro" id="IPR016186">
    <property type="entry name" value="C-type_lectin-like/link_sf"/>
</dbReference>
<dbReference type="OrthoDB" id="9773411at2"/>
<proteinExistence type="predicted"/>
<accession>A0A1H4EKT3</accession>
<evidence type="ECO:0000259" key="2">
    <source>
        <dbReference type="PROSITE" id="PS50041"/>
    </source>
</evidence>
<dbReference type="CDD" id="cd03603">
    <property type="entry name" value="CLECT_VCBS"/>
    <property type="match status" value="1"/>
</dbReference>
<feature type="domain" description="C-type lectin" evidence="2">
    <location>
        <begin position="2924"/>
        <end position="3026"/>
    </location>
</feature>
<dbReference type="Gene3D" id="2.120.10.30">
    <property type="entry name" value="TolB, C-terminal domain"/>
    <property type="match status" value="1"/>
</dbReference>
<dbReference type="Pfam" id="PF00059">
    <property type="entry name" value="Lectin_C"/>
    <property type="match status" value="1"/>
</dbReference>
<gene>
    <name evidence="3" type="ORF">SAMN05444370_11454</name>
</gene>
<dbReference type="SMART" id="SM00034">
    <property type="entry name" value="CLECT"/>
    <property type="match status" value="1"/>
</dbReference>
<dbReference type="InterPro" id="IPR034007">
    <property type="entry name" value="CTLD_bac"/>
</dbReference>
<evidence type="ECO:0000256" key="1">
    <source>
        <dbReference type="SAM" id="MobiDB-lite"/>
    </source>
</evidence>
<dbReference type="RefSeq" id="WP_139284113.1">
    <property type="nucleotide sequence ID" value="NZ_FNQM01000014.1"/>
</dbReference>
<dbReference type="Pfam" id="PF11721">
    <property type="entry name" value="Malectin"/>
    <property type="match status" value="2"/>
</dbReference>
<dbReference type="Proteomes" id="UP000198703">
    <property type="component" value="Unassembled WGS sequence"/>
</dbReference>
<dbReference type="EMBL" id="FNQM01000014">
    <property type="protein sequence ID" value="SEA85180.1"/>
    <property type="molecule type" value="Genomic_DNA"/>
</dbReference>
<dbReference type="InterPro" id="IPR021720">
    <property type="entry name" value="Malectin_dom"/>
</dbReference>
<dbReference type="InterPro" id="IPR016187">
    <property type="entry name" value="CTDL_fold"/>
</dbReference>
<dbReference type="InterPro" id="IPR001304">
    <property type="entry name" value="C-type_lectin-like"/>
</dbReference>
<dbReference type="PROSITE" id="PS50041">
    <property type="entry name" value="C_TYPE_LECTIN_2"/>
    <property type="match status" value="1"/>
</dbReference>
<dbReference type="STRING" id="89524.SAMN05444370_11454"/>
<reference evidence="3 4" key="1">
    <citation type="submission" date="2016-10" db="EMBL/GenBank/DDBJ databases">
        <authorList>
            <person name="de Groot N.N."/>
        </authorList>
    </citation>
    <scope>NUCLEOTIDE SEQUENCE [LARGE SCALE GENOMIC DNA]</scope>
    <source>
        <strain evidence="3 4">DSM 15345</strain>
    </source>
</reference>
<keyword evidence="4" id="KW-1185">Reference proteome</keyword>
<feature type="region of interest" description="Disordered" evidence="1">
    <location>
        <begin position="255"/>
        <end position="281"/>
    </location>
</feature>